<comment type="caution">
    <text evidence="3">The sequence shown here is derived from an EMBL/GenBank/DDBJ whole genome shotgun (WGS) entry which is preliminary data.</text>
</comment>
<dbReference type="STRING" id="1617426.TR69_WS6001001231"/>
<feature type="signal peptide" evidence="1">
    <location>
        <begin position="1"/>
        <end position="23"/>
    </location>
</feature>
<reference evidence="3 4" key="1">
    <citation type="submission" date="2015-02" db="EMBL/GenBank/DDBJ databases">
        <title>Improved understanding of the partial-nitritation anammox process through 23 genomes representing the majority of the microbial community.</title>
        <authorList>
            <person name="Speth D.R."/>
            <person name="In T Zandt M."/>
            <person name="Guerrero Cruz S."/>
            <person name="Jetten M.S."/>
            <person name="Dutilh B.E."/>
        </authorList>
    </citation>
    <scope>NUCLEOTIDE SEQUENCE [LARGE SCALE GENOMIC DNA]</scope>
    <source>
        <strain evidence="3">OLB20</strain>
    </source>
</reference>
<dbReference type="AlphaFoldDB" id="A0A136LX76"/>
<dbReference type="Gene3D" id="2.170.130.30">
    <property type="match status" value="1"/>
</dbReference>
<dbReference type="InterPro" id="IPR027954">
    <property type="entry name" value="Transcobalamin-like_C"/>
</dbReference>
<evidence type="ECO:0000259" key="2">
    <source>
        <dbReference type="Pfam" id="PF14478"/>
    </source>
</evidence>
<feature type="chain" id="PRO_5007475298" description="Transcobalamin-like C-terminal domain-containing protein" evidence="1">
    <location>
        <begin position="24"/>
        <end position="134"/>
    </location>
</feature>
<accession>A0A136LX76</accession>
<dbReference type="Pfam" id="PF14478">
    <property type="entry name" value="DUF4430"/>
    <property type="match status" value="1"/>
</dbReference>
<evidence type="ECO:0000256" key="1">
    <source>
        <dbReference type="SAM" id="SignalP"/>
    </source>
</evidence>
<proteinExistence type="predicted"/>
<keyword evidence="1" id="KW-0732">Signal</keyword>
<dbReference type="EMBL" id="JYNZ01000004">
    <property type="protein sequence ID" value="KXK26236.1"/>
    <property type="molecule type" value="Genomic_DNA"/>
</dbReference>
<name>A0A136LX76_9BACT</name>
<feature type="domain" description="Transcobalamin-like C-terminal" evidence="2">
    <location>
        <begin position="72"/>
        <end position="131"/>
    </location>
</feature>
<evidence type="ECO:0000313" key="3">
    <source>
        <dbReference type="EMBL" id="KXK26236.1"/>
    </source>
</evidence>
<dbReference type="Proteomes" id="UP000070457">
    <property type="component" value="Unassembled WGS sequence"/>
</dbReference>
<evidence type="ECO:0000313" key="4">
    <source>
        <dbReference type="Proteomes" id="UP000070457"/>
    </source>
</evidence>
<protein>
    <recommendedName>
        <fullName evidence="2">Transcobalamin-like C-terminal domain-containing protein</fullName>
    </recommendedName>
</protein>
<gene>
    <name evidence="3" type="ORF">TR69_WS6001001231</name>
</gene>
<organism evidence="3 4">
    <name type="scientific">candidate division WS6 bacterium OLB20</name>
    <dbReference type="NCBI Taxonomy" id="1617426"/>
    <lineage>
        <taxon>Bacteria</taxon>
        <taxon>Candidatus Dojkabacteria</taxon>
    </lineage>
</organism>
<sequence length="134" mass="14326">MRFRVIISVLIAAASVFILSTVAAPPGPDVAGRQSEGQATVQIVLPDTVVTQQLQLTEAPLEAEIADLDEKTDDVSFSYTDYDFGRFITGINGIEADPSSQFWELSVNGTPSGTGISDLQLQTGDTVTFRLVGF</sequence>